<dbReference type="Proteomes" id="UP001165186">
    <property type="component" value="Unassembled WGS sequence"/>
</dbReference>
<keyword evidence="2" id="KW-1185">Reference proteome</keyword>
<dbReference type="EMBL" id="BSXG01000029">
    <property type="protein sequence ID" value="GME26542.1"/>
    <property type="molecule type" value="Genomic_DNA"/>
</dbReference>
<comment type="caution">
    <text evidence="1">The sequence shown here is derived from an EMBL/GenBank/DDBJ whole genome shotgun (WGS) entry which is preliminary data.</text>
</comment>
<organism evidence="1 2">
    <name type="scientific">Neofusicoccum parvum</name>
    <dbReference type="NCBI Taxonomy" id="310453"/>
    <lineage>
        <taxon>Eukaryota</taxon>
        <taxon>Fungi</taxon>
        <taxon>Dikarya</taxon>
        <taxon>Ascomycota</taxon>
        <taxon>Pezizomycotina</taxon>
        <taxon>Dothideomycetes</taxon>
        <taxon>Dothideomycetes incertae sedis</taxon>
        <taxon>Botryosphaeriales</taxon>
        <taxon>Botryosphaeriaceae</taxon>
        <taxon>Neofusicoccum</taxon>
    </lineage>
</organism>
<evidence type="ECO:0000313" key="2">
    <source>
        <dbReference type="Proteomes" id="UP001165186"/>
    </source>
</evidence>
<reference evidence="1" key="1">
    <citation type="submission" date="2024-09" db="EMBL/GenBank/DDBJ databases">
        <title>Draft Genome Sequences of Neofusicoccum parvum.</title>
        <authorList>
            <person name="Ashida A."/>
            <person name="Camagna M."/>
            <person name="Tanaka A."/>
            <person name="Takemoto D."/>
        </authorList>
    </citation>
    <scope>NUCLEOTIDE SEQUENCE</scope>
    <source>
        <strain evidence="1">PPO83</strain>
    </source>
</reference>
<name>A0ACB5S161_9PEZI</name>
<gene>
    <name evidence="1" type="primary">g9620</name>
    <name evidence="1" type="ORF">NpPPO83_00009620</name>
</gene>
<accession>A0ACB5S161</accession>
<evidence type="ECO:0000313" key="1">
    <source>
        <dbReference type="EMBL" id="GME26542.1"/>
    </source>
</evidence>
<protein>
    <submittedName>
        <fullName evidence="1">AMP-binding domain protein</fullName>
    </submittedName>
</protein>
<sequence>MDLVSWTLAGALPNPDAPILIDALSPSNSLSFRQISSRVRQLVAGLQAQGIKPGDCVCVNCFNDVQYSVLYLGIIGCGAIFTGVNPAYTPNELSHHFDLTKPRLLIVEPPMLEKTVTAANQAGISTDKVFVLDTETENSDQTFRSWSTLLDHGEKDWVKVEDPDTTVATYNSTSGTSGLPKAAMITHSYHVTQAAAQCEETKYPRSRLLTLPPFHAFGSPVLPSSIRQGIPTYIMRRYAEAPFLNSIAQYAITETYIPPPVLMGLPKSALATREGLSSLRSIWTGGASVKFAQQEPLYDLLHEDACIRTVWGMTESGWITCVQDRTRRQDDSAGQLLPGFDIRIVDPAGEIIDADNVSGELLARCPHPLLSYISNPAATADAFTACKTYVRTGDIGYRLTDPATGVASVYIVDRAKELIKVRGWQVSPTEIESELMQHPGIADAAVIGVKDPQGFEEHIRAYIVRKVVCDCDTSDDLFVDEKQLRTWLRKRLSGYKVPAEFVFTPSVPRNGTGKILRRVLREGQKQPIHRRVDSALSDVGVNVVHPPLGSHPVRPDGTSILVEVVVTTATAPDQNVDGAQSQPGVGERSKTPISIRQKVKKVKKLVTTNKILTRMASSFAHPLRTTRHVFSRH</sequence>
<proteinExistence type="predicted"/>